<dbReference type="STRING" id="1555241.A0A4P9WX12"/>
<dbReference type="EC" id="1.5.5.1" evidence="19"/>
<dbReference type="InterPro" id="IPR036188">
    <property type="entry name" value="FAD/NAD-bd_sf"/>
</dbReference>
<dbReference type="Gene3D" id="3.30.70.20">
    <property type="match status" value="1"/>
</dbReference>
<evidence type="ECO:0000256" key="2">
    <source>
        <dbReference type="ARBA" id="ARBA00002819"/>
    </source>
</evidence>
<keyword evidence="15 19" id="KW-0830">Ubiquinone</keyword>
<evidence type="ECO:0000256" key="16">
    <source>
        <dbReference type="ARBA" id="ARBA00023128"/>
    </source>
</evidence>
<proteinExistence type="inferred from homology"/>
<dbReference type="Pfam" id="PF13450">
    <property type="entry name" value="NAD_binding_8"/>
    <property type="match status" value="1"/>
</dbReference>
<dbReference type="InterPro" id="IPR040156">
    <property type="entry name" value="ETF-QO"/>
</dbReference>
<dbReference type="Gene3D" id="3.50.50.60">
    <property type="entry name" value="FAD/NAD(P)-binding domain"/>
    <property type="match status" value="1"/>
</dbReference>
<name>A0A4P9WX12_9FUNG</name>
<feature type="domain" description="ETF-QO/FixX C-terminal" evidence="20">
    <location>
        <begin position="462"/>
        <end position="566"/>
    </location>
</feature>
<keyword evidence="8" id="KW-0999">Mitochondrion inner membrane</keyword>
<evidence type="ECO:0000256" key="18">
    <source>
        <dbReference type="ARBA" id="ARBA00052682"/>
    </source>
</evidence>
<keyword evidence="6 19" id="KW-0285">Flavoprotein</keyword>
<keyword evidence="25" id="KW-1185">Reference proteome</keyword>
<reference evidence="24 25" key="1">
    <citation type="journal article" date="2018" name="Nat. Microbiol.">
        <title>Leveraging single-cell genomics to expand the fungal tree of life.</title>
        <authorList>
            <person name="Ahrendt S.R."/>
            <person name="Quandt C.A."/>
            <person name="Ciobanu D."/>
            <person name="Clum A."/>
            <person name="Salamov A."/>
            <person name="Andreopoulos B."/>
            <person name="Cheng J.F."/>
            <person name="Woyke T."/>
            <person name="Pelin A."/>
            <person name="Henrissat B."/>
            <person name="Reynolds N.K."/>
            <person name="Benny G.L."/>
            <person name="Smith M.E."/>
            <person name="James T.Y."/>
            <person name="Grigoriev I.V."/>
        </authorList>
    </citation>
    <scope>NUCLEOTIDE SEQUENCE [LARGE SCALE GENOMIC DNA]</scope>
    <source>
        <strain evidence="24 25">ATCC 52028</strain>
    </source>
</reference>
<dbReference type="SUPFAM" id="SSF54862">
    <property type="entry name" value="4Fe-4S ferredoxins"/>
    <property type="match status" value="1"/>
</dbReference>
<dbReference type="GO" id="GO:0004174">
    <property type="term" value="F:electron-transferring-flavoprotein dehydrogenase activity"/>
    <property type="evidence" value="ECO:0007669"/>
    <property type="project" value="UniProtKB-UniRule"/>
</dbReference>
<evidence type="ECO:0000313" key="24">
    <source>
        <dbReference type="Proteomes" id="UP000268535"/>
    </source>
</evidence>
<keyword evidence="13 19" id="KW-0408">Iron</keyword>
<evidence type="ECO:0000313" key="23">
    <source>
        <dbReference type="EMBL" id="RKP00623.1"/>
    </source>
</evidence>
<feature type="domain" description="ETF-QO/FixC ubiquinone-binding" evidence="21">
    <location>
        <begin position="224"/>
        <end position="317"/>
    </location>
</feature>
<keyword evidence="11 19" id="KW-0249">Electron transport</keyword>
<evidence type="ECO:0000256" key="17">
    <source>
        <dbReference type="ARBA" id="ARBA00023136"/>
    </source>
</evidence>
<evidence type="ECO:0000259" key="20">
    <source>
        <dbReference type="Pfam" id="PF05187"/>
    </source>
</evidence>
<evidence type="ECO:0000256" key="6">
    <source>
        <dbReference type="ARBA" id="ARBA00022630"/>
    </source>
</evidence>
<dbReference type="AlphaFoldDB" id="A0A4P9WX12"/>
<evidence type="ECO:0000256" key="14">
    <source>
        <dbReference type="ARBA" id="ARBA00023014"/>
    </source>
</evidence>
<keyword evidence="10" id="KW-0809">Transit peptide</keyword>
<evidence type="ECO:0000256" key="11">
    <source>
        <dbReference type="ARBA" id="ARBA00022982"/>
    </source>
</evidence>
<keyword evidence="14 19" id="KW-0411">Iron-sulfur</keyword>
<dbReference type="SUPFAM" id="SSF51905">
    <property type="entry name" value="FAD/NAD(P)-binding domain"/>
    <property type="match status" value="1"/>
</dbReference>
<sequence>MPPPPASGEAAEAEAETERFSEQVDVCIVGAGPAGLSAAIRIRQLAIAQNKEIRVFVVEKGAEVGSHIISGNVLEPGPLWELFPDWKERNAPLIQKATTDKMYFLTESSAIPIPHPPQMHNRGNYIVSLNDVVRWLGEQAEELGVEIYPSFAGAEILYHPDGSVKGVATGDMGIAKNGTRKDSFEPGMEIHAKVTLFAEGAHGSLTKKLIRKFDLRKHSSPQTYGLGLKEVWKLDPAKHQPGLVMHAIGWPMSYDTYGGSFMYHGAENTCHVGLVVGLDYKNPYIRPYSEFQRMKHHPVFAKYLEGGELQSYGARTLNEGGLQSIPKLTVPGAALLGCAAGFLNVPKIKGTHNAMRSGMIVAEEIMKAASREDAADAATWDVAGYEDAIKQSSIWKELHQVRNVRPSFNTRLGLFGGVAWSGLDTLLLRGHAPFTFRHDTPDYAMTEEASKHTPIEYPKPDGKLSFALLDNVARTGTGHEEDQPVHLRLKQGQGPHLTNSLPRFAGIENKFCPAGVYEYVDDSANPGQQRFQINASNCIHCKTCDIKDPNQNIDWTVPEGGGGPKYVGL</sequence>
<keyword evidence="5 19" id="KW-0813">Transport</keyword>
<dbReference type="FunFam" id="3.30.70.20:FF:000015">
    <property type="entry name" value="Electron transfer flavoprotein-ubiquinone oxidoreductase"/>
    <property type="match status" value="1"/>
</dbReference>
<evidence type="ECO:0000256" key="8">
    <source>
        <dbReference type="ARBA" id="ARBA00022792"/>
    </source>
</evidence>
<evidence type="ECO:0000256" key="4">
    <source>
        <dbReference type="ARBA" id="ARBA00006796"/>
    </source>
</evidence>
<dbReference type="SUPFAM" id="SSF54373">
    <property type="entry name" value="FAD-linked reductases, C-terminal domain"/>
    <property type="match status" value="1"/>
</dbReference>
<dbReference type="OrthoDB" id="437331at2759"/>
<evidence type="ECO:0000313" key="25">
    <source>
        <dbReference type="Proteomes" id="UP000274922"/>
    </source>
</evidence>
<evidence type="ECO:0000256" key="10">
    <source>
        <dbReference type="ARBA" id="ARBA00022946"/>
    </source>
</evidence>
<evidence type="ECO:0000256" key="5">
    <source>
        <dbReference type="ARBA" id="ARBA00022448"/>
    </source>
</evidence>
<accession>A0A4P9WX12</accession>
<comment type="catalytic activity">
    <reaction evidence="18 19">
        <text>a ubiquinone + reduced [electron-transfer flavoprotein] = a ubiquinol + oxidized [electron-transfer flavoprotein] + H(+)</text>
        <dbReference type="Rhea" id="RHEA:24052"/>
        <dbReference type="Rhea" id="RHEA-COMP:9565"/>
        <dbReference type="Rhea" id="RHEA-COMP:9566"/>
        <dbReference type="Rhea" id="RHEA-COMP:10685"/>
        <dbReference type="Rhea" id="RHEA-COMP:10686"/>
        <dbReference type="ChEBI" id="CHEBI:15378"/>
        <dbReference type="ChEBI" id="CHEBI:16389"/>
        <dbReference type="ChEBI" id="CHEBI:17976"/>
        <dbReference type="ChEBI" id="CHEBI:57692"/>
        <dbReference type="ChEBI" id="CHEBI:58307"/>
        <dbReference type="EC" id="1.5.5.1"/>
    </reaction>
</comment>
<dbReference type="PANTHER" id="PTHR10617:SF107">
    <property type="entry name" value="ELECTRON TRANSFER FLAVOPROTEIN-UBIQUINONE OXIDOREDUCTASE, MITOCHONDRIAL"/>
    <property type="match status" value="1"/>
</dbReference>
<evidence type="ECO:0000256" key="9">
    <source>
        <dbReference type="ARBA" id="ARBA00022827"/>
    </source>
</evidence>
<evidence type="ECO:0000256" key="12">
    <source>
        <dbReference type="ARBA" id="ARBA00023002"/>
    </source>
</evidence>
<dbReference type="InterPro" id="IPR007859">
    <property type="entry name" value="ETF-QO/FixX_C"/>
</dbReference>
<dbReference type="EMBL" id="ML009568">
    <property type="protein sequence ID" value="RKO96853.1"/>
    <property type="molecule type" value="Genomic_DNA"/>
</dbReference>
<gene>
    <name evidence="22" type="ORF">CAUPRSCDRAFT_7476</name>
    <name evidence="23" type="ORF">CXG81DRAFT_12997</name>
</gene>
<dbReference type="Proteomes" id="UP000268535">
    <property type="component" value="Unassembled WGS sequence"/>
</dbReference>
<dbReference type="Pfam" id="PF21162">
    <property type="entry name" value="ETFQO_UQ-bd"/>
    <property type="match status" value="1"/>
</dbReference>
<keyword evidence="7 19" id="KW-0479">Metal-binding</keyword>
<evidence type="ECO:0000313" key="22">
    <source>
        <dbReference type="EMBL" id="RKO96853.1"/>
    </source>
</evidence>
<evidence type="ECO:0000256" key="3">
    <source>
        <dbReference type="ARBA" id="ARBA00004273"/>
    </source>
</evidence>
<evidence type="ECO:0000256" key="7">
    <source>
        <dbReference type="ARBA" id="ARBA00022723"/>
    </source>
</evidence>
<evidence type="ECO:0000256" key="13">
    <source>
        <dbReference type="ARBA" id="ARBA00023004"/>
    </source>
</evidence>
<dbReference type="Proteomes" id="UP000274922">
    <property type="component" value="Unassembled WGS sequence"/>
</dbReference>
<dbReference type="GO" id="GO:0051539">
    <property type="term" value="F:4 iron, 4 sulfur cluster binding"/>
    <property type="evidence" value="ECO:0007669"/>
    <property type="project" value="UniProtKB-UniRule"/>
</dbReference>
<dbReference type="GO" id="GO:0046872">
    <property type="term" value="F:metal ion binding"/>
    <property type="evidence" value="ECO:0007669"/>
    <property type="project" value="UniProtKB-KW"/>
</dbReference>
<comment type="cofactor">
    <cofactor evidence="1 19">
        <name>FAD</name>
        <dbReference type="ChEBI" id="CHEBI:57692"/>
    </cofactor>
</comment>
<keyword evidence="12 19" id="KW-0560">Oxidoreductase</keyword>
<evidence type="ECO:0000259" key="21">
    <source>
        <dbReference type="Pfam" id="PF21162"/>
    </source>
</evidence>
<reference evidence="23" key="2">
    <citation type="submission" date="2018-04" db="EMBL/GenBank/DDBJ databases">
        <title>Leveraging single-cell genomics to expand the Fungal Tree of Life.</title>
        <authorList>
            <consortium name="DOE Joint Genome Institute"/>
            <person name="Ahrendt S.R."/>
            <person name="Quandt C.A."/>
            <person name="Ciobanu D."/>
            <person name="Clum A."/>
            <person name="Salamov A."/>
            <person name="Andreopoulos B."/>
            <person name="Cheng J.-F."/>
            <person name="Woyke T."/>
            <person name="Pelin A."/>
            <person name="Henrissat B."/>
            <person name="Benny G.L."/>
            <person name="Smith M.E."/>
            <person name="James T.Y."/>
            <person name="Grigoriev I.V."/>
        </authorList>
    </citation>
    <scope>NUCLEOTIDE SEQUENCE</scope>
    <source>
        <strain evidence="23">ATCC 52028</strain>
    </source>
</reference>
<comment type="similarity">
    <text evidence="4">Belongs to the ETF-QO/FixC family.</text>
</comment>
<protein>
    <recommendedName>
        <fullName evidence="19">Electron transfer flavoprotein-ubiquinone oxidoreductase</fullName>
        <shortName evidence="19">ETF-QO</shortName>
        <ecNumber evidence="19">1.5.5.1</ecNumber>
    </recommendedName>
</protein>
<comment type="subcellular location">
    <subcellularLocation>
        <location evidence="3">Mitochondrion inner membrane</location>
    </subcellularLocation>
</comment>
<keyword evidence="17" id="KW-0472">Membrane</keyword>
<keyword evidence="16" id="KW-0496">Mitochondrion</keyword>
<organism evidence="22 24">
    <name type="scientific">Caulochytrium protostelioides</name>
    <dbReference type="NCBI Taxonomy" id="1555241"/>
    <lineage>
        <taxon>Eukaryota</taxon>
        <taxon>Fungi</taxon>
        <taxon>Fungi incertae sedis</taxon>
        <taxon>Chytridiomycota</taxon>
        <taxon>Chytridiomycota incertae sedis</taxon>
        <taxon>Chytridiomycetes</taxon>
        <taxon>Caulochytriales</taxon>
        <taxon>Caulochytriaceae</taxon>
        <taxon>Caulochytrium</taxon>
    </lineage>
</organism>
<evidence type="ECO:0000256" key="1">
    <source>
        <dbReference type="ARBA" id="ARBA00001974"/>
    </source>
</evidence>
<comment type="cofactor">
    <cofactor evidence="19">
        <name>[4Fe-4S] cluster</name>
        <dbReference type="ChEBI" id="CHEBI:49883"/>
    </cofactor>
    <text evidence="19">Binds 1 [4Fe-4S] cluster.</text>
</comment>
<evidence type="ECO:0000256" key="15">
    <source>
        <dbReference type="ARBA" id="ARBA00023075"/>
    </source>
</evidence>
<evidence type="ECO:0000256" key="19">
    <source>
        <dbReference type="RuleBase" id="RU366068"/>
    </source>
</evidence>
<dbReference type="EMBL" id="ML014207">
    <property type="protein sequence ID" value="RKP00623.1"/>
    <property type="molecule type" value="Genomic_DNA"/>
</dbReference>
<reference evidence="22" key="3">
    <citation type="submission" date="2018-08" db="EMBL/GenBank/DDBJ databases">
        <title>Leveraging single-cell genomics to expand the Fungal Tree of Life.</title>
        <authorList>
            <consortium name="DOE Joint Genome Institute"/>
            <person name="Ahrendt S.R."/>
            <person name="Quandt C.A."/>
            <person name="Ciobanu D."/>
            <person name="Clum A."/>
            <person name="Salamov A."/>
            <person name="Andreopoulos B."/>
            <person name="Cheng J.-F."/>
            <person name="Woyke T."/>
            <person name="Pelin A."/>
            <person name="Henrissat B."/>
            <person name="Reynolds N."/>
            <person name="Benny G.L."/>
            <person name="Smith M.E."/>
            <person name="James T.Y."/>
            <person name="Grigoriev I.V."/>
        </authorList>
    </citation>
    <scope>NUCLEOTIDE SEQUENCE</scope>
    <source>
        <strain evidence="22">ATCC 52028</strain>
    </source>
</reference>
<dbReference type="Gene3D" id="3.30.9.90">
    <property type="match status" value="1"/>
</dbReference>
<dbReference type="Pfam" id="PF05187">
    <property type="entry name" value="Fer4_ETF_QO"/>
    <property type="match status" value="1"/>
</dbReference>
<dbReference type="InterPro" id="IPR049398">
    <property type="entry name" value="ETF-QO/FixC_UQ-bd"/>
</dbReference>
<dbReference type="GO" id="GO:0005743">
    <property type="term" value="C:mitochondrial inner membrane"/>
    <property type="evidence" value="ECO:0007669"/>
    <property type="project" value="UniProtKB-SubCell"/>
</dbReference>
<comment type="function">
    <text evidence="2 19">Accepts electrons from ETF and reduces ubiquinone.</text>
</comment>
<keyword evidence="9 19" id="KW-0274">FAD</keyword>
<dbReference type="PANTHER" id="PTHR10617">
    <property type="entry name" value="ELECTRON TRANSFER FLAVOPROTEIN-UBIQUINONE OXIDOREDUCTASE"/>
    <property type="match status" value="1"/>
</dbReference>